<dbReference type="EMBL" id="PQIB02000003">
    <property type="protein sequence ID" value="RLN27552.1"/>
    <property type="molecule type" value="Genomic_DNA"/>
</dbReference>
<dbReference type="AlphaFoldDB" id="A0A3L6SSZ0"/>
<comment type="similarity">
    <text evidence="1">Belongs to the peptidase C48 family.</text>
</comment>
<evidence type="ECO:0000313" key="6">
    <source>
        <dbReference type="Proteomes" id="UP000275267"/>
    </source>
</evidence>
<sequence length="774" mass="85155">MGGGGSGEVGASEAISLVLRIATVGLSLASAIMTAASTQCVYRDDGVPAGTVSYGDYYSFKYSALTAVLQSAAIYLEATRKGRAARAVELIDKLAQALTSTSGALLLAVDDITSCGGPRDSRRAAPARRRPVRPGRRVLRAASIYTRHAPAAVTLAPAAPKVEVVARRDEEGGGKEEEEEVEKRKVELIVTEKAKEKDEEKKEDGVEKHKECCRRSCTERALNREKLKNQKESHASPDLKNKLADTFGHWLHKEMIHAICDIVHRDKQTKCISCKATSDALVERVTKLLIAMTTLAMMPPPNTPTVLLSQSNDDAQSAHGVNAPTVLASPTGDSTSTPSVNVANVSLPEDAKGHQVQKYDGKESAKVVEASLPEEAKSCQAGLCSQLTPVKKQSYSQHTGADQQYNGKEHIESVIKKLHRPEFPCIETPVVKQGSLNPSIAAKSKSVCPVPCKTTKPVPEPTIHCSHDCDVVITKAIPSINNPTTPCPQTIDVEPVKRSNSDPQGSPVVQLVGEVTFSKKSSQMSKLTDHMYNSKHLSNVKTSLLTHTQAKPLVGPKVQSNTKKPDRICASIPRNPNPDVNRFPVTLVNVRFYDILCGLAHSQWKGEVAVQLVKTTMNFESLGESIEPAGHCDNFFIAGHCRNFFELEHPRNSRKHYFYPKVGYSLLLYKSPYHENVVIFSFLGANSALKLHLADKLCFPVCHDAHWFVFIVDLKNKYFIFMDSIYNQFHAFQIFVRNKIIKTFKFAWFLHAEVKLDLSDFTILYPPVPKQTNA</sequence>
<reference evidence="6" key="1">
    <citation type="journal article" date="2019" name="Nat. Commun.">
        <title>The genome of broomcorn millet.</title>
        <authorList>
            <person name="Zou C."/>
            <person name="Miki D."/>
            <person name="Li D."/>
            <person name="Tang Q."/>
            <person name="Xiao L."/>
            <person name="Rajput S."/>
            <person name="Deng P."/>
            <person name="Jia W."/>
            <person name="Huang R."/>
            <person name="Zhang M."/>
            <person name="Sun Y."/>
            <person name="Hu J."/>
            <person name="Fu X."/>
            <person name="Schnable P.S."/>
            <person name="Li F."/>
            <person name="Zhang H."/>
            <person name="Feng B."/>
            <person name="Zhu X."/>
            <person name="Liu R."/>
            <person name="Schnable J.C."/>
            <person name="Zhu J.-K."/>
            <person name="Zhang H."/>
        </authorList>
    </citation>
    <scope>NUCLEOTIDE SEQUENCE [LARGE SCALE GENOMIC DNA]</scope>
</reference>
<organism evidence="5 6">
    <name type="scientific">Panicum miliaceum</name>
    <name type="common">Proso millet</name>
    <name type="synonym">Broomcorn millet</name>
    <dbReference type="NCBI Taxonomy" id="4540"/>
    <lineage>
        <taxon>Eukaryota</taxon>
        <taxon>Viridiplantae</taxon>
        <taxon>Streptophyta</taxon>
        <taxon>Embryophyta</taxon>
        <taxon>Tracheophyta</taxon>
        <taxon>Spermatophyta</taxon>
        <taxon>Magnoliopsida</taxon>
        <taxon>Liliopsida</taxon>
        <taxon>Poales</taxon>
        <taxon>Poaceae</taxon>
        <taxon>PACMAD clade</taxon>
        <taxon>Panicoideae</taxon>
        <taxon>Panicodae</taxon>
        <taxon>Paniceae</taxon>
        <taxon>Panicinae</taxon>
        <taxon>Panicum</taxon>
        <taxon>Panicum sect. Panicum</taxon>
    </lineage>
</organism>
<dbReference type="SUPFAM" id="SSF54001">
    <property type="entry name" value="Cysteine proteinases"/>
    <property type="match status" value="1"/>
</dbReference>
<dbReference type="Pfam" id="PF02902">
    <property type="entry name" value="Peptidase_C48"/>
    <property type="match status" value="1"/>
</dbReference>
<evidence type="ECO:0000256" key="1">
    <source>
        <dbReference type="ARBA" id="ARBA00005234"/>
    </source>
</evidence>
<keyword evidence="3" id="KW-0378">Hydrolase</keyword>
<evidence type="ECO:0000259" key="4">
    <source>
        <dbReference type="Pfam" id="PF02902"/>
    </source>
</evidence>
<protein>
    <recommendedName>
        <fullName evidence="4">Ubiquitin-like protease family profile domain-containing protein</fullName>
    </recommendedName>
</protein>
<dbReference type="PANTHER" id="PTHR36488:SF9">
    <property type="entry name" value="CASP-LIKE PROTEIN"/>
    <property type="match status" value="1"/>
</dbReference>
<evidence type="ECO:0000313" key="5">
    <source>
        <dbReference type="EMBL" id="RLN27552.1"/>
    </source>
</evidence>
<proteinExistence type="inferred from homology"/>
<keyword evidence="6" id="KW-1185">Reference proteome</keyword>
<evidence type="ECO:0000256" key="2">
    <source>
        <dbReference type="ARBA" id="ARBA00022670"/>
    </source>
</evidence>
<keyword evidence="2" id="KW-0645">Protease</keyword>
<dbReference type="InterPro" id="IPR038765">
    <property type="entry name" value="Papain-like_cys_pep_sf"/>
</dbReference>
<dbReference type="GO" id="GO:0008234">
    <property type="term" value="F:cysteine-type peptidase activity"/>
    <property type="evidence" value="ECO:0007669"/>
    <property type="project" value="InterPro"/>
</dbReference>
<dbReference type="Gene3D" id="3.40.395.10">
    <property type="entry name" value="Adenoviral Proteinase, Chain A"/>
    <property type="match status" value="1"/>
</dbReference>
<dbReference type="Proteomes" id="UP000275267">
    <property type="component" value="Unassembled WGS sequence"/>
</dbReference>
<dbReference type="STRING" id="4540.A0A3L6SSZ0"/>
<evidence type="ECO:0000256" key="3">
    <source>
        <dbReference type="ARBA" id="ARBA00022801"/>
    </source>
</evidence>
<dbReference type="InterPro" id="IPR003653">
    <property type="entry name" value="Peptidase_C48_C"/>
</dbReference>
<comment type="caution">
    <text evidence="5">The sequence shown here is derived from an EMBL/GenBank/DDBJ whole genome shotgun (WGS) entry which is preliminary data.</text>
</comment>
<dbReference type="OrthoDB" id="696486at2759"/>
<dbReference type="GO" id="GO:0006508">
    <property type="term" value="P:proteolysis"/>
    <property type="evidence" value="ECO:0007669"/>
    <property type="project" value="UniProtKB-KW"/>
</dbReference>
<name>A0A3L6SSZ0_PANMI</name>
<accession>A0A3L6SSZ0</accession>
<gene>
    <name evidence="5" type="ORF">C2845_PM05G15860</name>
</gene>
<feature type="domain" description="Ubiquitin-like protease family profile" evidence="4">
    <location>
        <begin position="694"/>
        <end position="773"/>
    </location>
</feature>
<dbReference type="PANTHER" id="PTHR36488">
    <property type="entry name" value="CASP-LIKE PROTEIN 1U1"/>
    <property type="match status" value="1"/>
</dbReference>
<dbReference type="InterPro" id="IPR044173">
    <property type="entry name" value="CASPL"/>
</dbReference>